<evidence type="ECO:0000313" key="3">
    <source>
        <dbReference type="Proteomes" id="UP000324222"/>
    </source>
</evidence>
<organism evidence="2 3">
    <name type="scientific">Portunus trituberculatus</name>
    <name type="common">Swimming crab</name>
    <name type="synonym">Neptunus trituberculatus</name>
    <dbReference type="NCBI Taxonomy" id="210409"/>
    <lineage>
        <taxon>Eukaryota</taxon>
        <taxon>Metazoa</taxon>
        <taxon>Ecdysozoa</taxon>
        <taxon>Arthropoda</taxon>
        <taxon>Crustacea</taxon>
        <taxon>Multicrustacea</taxon>
        <taxon>Malacostraca</taxon>
        <taxon>Eumalacostraca</taxon>
        <taxon>Eucarida</taxon>
        <taxon>Decapoda</taxon>
        <taxon>Pleocyemata</taxon>
        <taxon>Brachyura</taxon>
        <taxon>Eubrachyura</taxon>
        <taxon>Portunoidea</taxon>
        <taxon>Portunidae</taxon>
        <taxon>Portuninae</taxon>
        <taxon>Portunus</taxon>
    </lineage>
</organism>
<reference evidence="2 3" key="1">
    <citation type="submission" date="2019-05" db="EMBL/GenBank/DDBJ databases">
        <title>Another draft genome of Portunus trituberculatus and its Hox gene families provides insights of decapod evolution.</title>
        <authorList>
            <person name="Jeong J.-H."/>
            <person name="Song I."/>
            <person name="Kim S."/>
            <person name="Choi T."/>
            <person name="Kim D."/>
            <person name="Ryu S."/>
            <person name="Kim W."/>
        </authorList>
    </citation>
    <scope>NUCLEOTIDE SEQUENCE [LARGE SCALE GENOMIC DNA]</scope>
    <source>
        <tissue evidence="2">Muscle</tissue>
    </source>
</reference>
<dbReference type="AlphaFoldDB" id="A0A5B7JK69"/>
<dbReference type="EMBL" id="VSRR010100500">
    <property type="protein sequence ID" value="MPC94975.1"/>
    <property type="molecule type" value="Genomic_DNA"/>
</dbReference>
<dbReference type="Proteomes" id="UP000324222">
    <property type="component" value="Unassembled WGS sequence"/>
</dbReference>
<gene>
    <name evidence="2" type="ORF">E2C01_090167</name>
</gene>
<evidence type="ECO:0000256" key="1">
    <source>
        <dbReference type="SAM" id="MobiDB-lite"/>
    </source>
</evidence>
<proteinExistence type="predicted"/>
<evidence type="ECO:0000313" key="2">
    <source>
        <dbReference type="EMBL" id="MPC94975.1"/>
    </source>
</evidence>
<name>A0A5B7JK69_PORTR</name>
<comment type="caution">
    <text evidence="2">The sequence shown here is derived from an EMBL/GenBank/DDBJ whole genome shotgun (WGS) entry which is preliminary data.</text>
</comment>
<protein>
    <submittedName>
        <fullName evidence="2">Uncharacterized protein</fullName>
    </submittedName>
</protein>
<sequence length="69" mass="7605">MPPSPQVRRPLPSTNLRLPSPVPCPTAKVLQPTFPSLAVTRMHSRLLVPTSHSRHFVLSVGKCHHPSSH</sequence>
<feature type="region of interest" description="Disordered" evidence="1">
    <location>
        <begin position="1"/>
        <end position="23"/>
    </location>
</feature>
<keyword evidence="3" id="KW-1185">Reference proteome</keyword>
<accession>A0A5B7JK69</accession>